<comment type="function">
    <text evidence="6">Catalyzes the transfer of a lysyl group from L-lysyl-tRNA(Lys) to membrane-bound phosphatidylglycerol (PG), which produces lysylphosphatidylglycerol (LPG), a major component of the bacterial membrane with a positive net charge. LPG synthesis contributes to bacterial virulence as it is involved in the resistance mechanism against cationic antimicrobial peptides (CAMP) produces by the host's immune system (defensins, cathelicidins) and by the competing microorganisms.</text>
</comment>
<keyword evidence="3 6" id="KW-0812">Transmembrane</keyword>
<organism evidence="7 8">
    <name type="scientific">Helicovermis profundi</name>
    <dbReference type="NCBI Taxonomy" id="3065157"/>
    <lineage>
        <taxon>Bacteria</taxon>
        <taxon>Bacillati</taxon>
        <taxon>Bacillota</taxon>
        <taxon>Clostridia</taxon>
        <taxon>Helicovermis</taxon>
    </lineage>
</organism>
<dbReference type="GO" id="GO:0006629">
    <property type="term" value="P:lipid metabolic process"/>
    <property type="evidence" value="ECO:0007669"/>
    <property type="project" value="UniProtKB-KW"/>
</dbReference>
<evidence type="ECO:0000256" key="6">
    <source>
        <dbReference type="RuleBase" id="RU363042"/>
    </source>
</evidence>
<evidence type="ECO:0000256" key="3">
    <source>
        <dbReference type="ARBA" id="ARBA00022692"/>
    </source>
</evidence>
<dbReference type="Pfam" id="PF03706">
    <property type="entry name" value="LPG_synthase_TM"/>
    <property type="match status" value="1"/>
</dbReference>
<keyword evidence="5 6" id="KW-0472">Membrane</keyword>
<keyword evidence="6" id="KW-0443">Lipid metabolism</keyword>
<dbReference type="RefSeq" id="WP_338536434.1">
    <property type="nucleotide sequence ID" value="NZ_AP028654.1"/>
</dbReference>
<evidence type="ECO:0000256" key="5">
    <source>
        <dbReference type="ARBA" id="ARBA00023136"/>
    </source>
</evidence>
<evidence type="ECO:0000313" key="7">
    <source>
        <dbReference type="EMBL" id="BEP28088.1"/>
    </source>
</evidence>
<feature type="transmembrane region" description="Helical" evidence="6">
    <location>
        <begin position="228"/>
        <end position="249"/>
    </location>
</feature>
<protein>
    <recommendedName>
        <fullName evidence="6">Phosphatidylglycerol lysyltransferase</fullName>
        <ecNumber evidence="6">2.3.2.3</ecNumber>
    </recommendedName>
    <alternativeName>
        <fullName evidence="6">Lysylphosphatidylglycerol synthase</fullName>
    </alternativeName>
</protein>
<gene>
    <name evidence="6" type="primary">mprF</name>
    <name evidence="7" type="ORF">HLPR_04190</name>
</gene>
<evidence type="ECO:0000256" key="2">
    <source>
        <dbReference type="ARBA" id="ARBA00022475"/>
    </source>
</evidence>
<dbReference type="PANTHER" id="PTHR37693">
    <property type="entry name" value="PHOSPHATIDYLGLYCEROL LYSYLTRANSFERASE"/>
    <property type="match status" value="1"/>
</dbReference>
<reference evidence="7 8" key="1">
    <citation type="submission" date="2023-08" db="EMBL/GenBank/DDBJ databases">
        <title>Helicovermis profunda gen. nov., sp. nov., a novel mesophilic, fermentative bacterium within the Bacillota from a deep-sea hydrothermal vent chimney.</title>
        <authorList>
            <person name="Miyazaki U."/>
            <person name="Mizutani D."/>
            <person name="Hashimoto Y."/>
            <person name="Tame A."/>
            <person name="Sawayama S."/>
            <person name="Miyazaki J."/>
            <person name="Takai K."/>
            <person name="Nakagawa S."/>
        </authorList>
    </citation>
    <scope>NUCLEOTIDE SEQUENCE [LARGE SCALE GENOMIC DNA]</scope>
    <source>
        <strain evidence="7 8">S502</strain>
    </source>
</reference>
<feature type="transmembrane region" description="Helical" evidence="6">
    <location>
        <begin position="255"/>
        <end position="276"/>
    </location>
</feature>
<dbReference type="GO" id="GO:0005886">
    <property type="term" value="C:plasma membrane"/>
    <property type="evidence" value="ECO:0007669"/>
    <property type="project" value="UniProtKB-SubCell"/>
</dbReference>
<proteinExistence type="inferred from homology"/>
<evidence type="ECO:0000256" key="4">
    <source>
        <dbReference type="ARBA" id="ARBA00022989"/>
    </source>
</evidence>
<keyword evidence="4 6" id="KW-1133">Transmembrane helix</keyword>
<dbReference type="AlphaFoldDB" id="A0AAU9E1D6"/>
<dbReference type="PANTHER" id="PTHR37693:SF1">
    <property type="entry name" value="INTEGRAL MEMBRANE PROTEIN"/>
    <property type="match status" value="1"/>
</dbReference>
<keyword evidence="6" id="KW-0808">Transferase</keyword>
<evidence type="ECO:0000256" key="1">
    <source>
        <dbReference type="ARBA" id="ARBA00004651"/>
    </source>
</evidence>
<sequence length="341" mass="38245">MKKKWNSVLFIVLIVVTFLTIYTKIDIKLFENALLNANIKFLVLGLICMFVYWGIEAGLIDMLIKKVSPKTKFWTSIKTTVIGQYYSSITPFASGGQPAQLYEMSKDNIPGGKATAVLVSKFLLFQVSVTLYSLMLIIVRMKHLLLGLKSASGFVFTGLFINTIGLSAIILLAFKPNLLKRVANFIIYKLEKFKLIKNAELKIKKFDHYVSEYLVSINYMKQDVISTIYMFLLTIIQLTAFFSITYFIYKALGLSGTSIIDIVSLQALLYMAVSFIPVPGTVGASEVGFSLLLGSIFSANLVAVALILWRGISYYFGLIFCGIFTFLIYSFDKSRNEKIAS</sequence>
<comment type="subcellular location">
    <subcellularLocation>
        <location evidence="1 6">Cell membrane</location>
        <topology evidence="1 6">Multi-pass membrane protein</topology>
    </subcellularLocation>
</comment>
<dbReference type="Proteomes" id="UP001321786">
    <property type="component" value="Chromosome"/>
</dbReference>
<comment type="similarity">
    <text evidence="6">Belongs to the LPG synthase family.</text>
</comment>
<dbReference type="EC" id="2.3.2.3" evidence="6"/>
<keyword evidence="2" id="KW-1003">Cell membrane</keyword>
<dbReference type="GO" id="GO:0046677">
    <property type="term" value="P:response to antibiotic"/>
    <property type="evidence" value="ECO:0007669"/>
    <property type="project" value="UniProtKB-KW"/>
</dbReference>
<accession>A0AAU9E1D6</accession>
<dbReference type="NCBIfam" id="TIGR00374">
    <property type="entry name" value="flippase-like domain"/>
    <property type="match status" value="1"/>
</dbReference>
<keyword evidence="6" id="KW-0046">Antibiotic resistance</keyword>
<evidence type="ECO:0000313" key="8">
    <source>
        <dbReference type="Proteomes" id="UP001321786"/>
    </source>
</evidence>
<dbReference type="KEGG" id="hprf:HLPR_04190"/>
<feature type="transmembrane region" description="Helical" evidence="6">
    <location>
        <begin position="39"/>
        <end position="64"/>
    </location>
</feature>
<dbReference type="EMBL" id="AP028654">
    <property type="protein sequence ID" value="BEP28088.1"/>
    <property type="molecule type" value="Genomic_DNA"/>
</dbReference>
<dbReference type="GO" id="GO:0050071">
    <property type="term" value="F:phosphatidylglycerol lysyltransferase activity"/>
    <property type="evidence" value="ECO:0007669"/>
    <property type="project" value="UniProtKB-EC"/>
</dbReference>
<comment type="catalytic activity">
    <reaction evidence="6">
        <text>L-lysyl-tRNA(Lys) + a 1,2-diacyl-sn-glycero-3-phospho-(1'-sn-glycerol) = a 1,2-diacyl-sn-glycero-3-phospho-1'-(3'-O-L-lysyl)-sn-glycerol + tRNA(Lys)</text>
        <dbReference type="Rhea" id="RHEA:10668"/>
        <dbReference type="Rhea" id="RHEA-COMP:9696"/>
        <dbReference type="Rhea" id="RHEA-COMP:9697"/>
        <dbReference type="ChEBI" id="CHEBI:64716"/>
        <dbReference type="ChEBI" id="CHEBI:75792"/>
        <dbReference type="ChEBI" id="CHEBI:78442"/>
        <dbReference type="ChEBI" id="CHEBI:78529"/>
        <dbReference type="EC" id="2.3.2.3"/>
    </reaction>
</comment>
<name>A0AAU9E1D6_9FIRM</name>
<feature type="transmembrane region" description="Helical" evidence="6">
    <location>
        <begin position="288"/>
        <end position="308"/>
    </location>
</feature>
<keyword evidence="8" id="KW-1185">Reference proteome</keyword>
<feature type="transmembrane region" description="Helical" evidence="6">
    <location>
        <begin position="122"/>
        <end position="141"/>
    </location>
</feature>
<feature type="transmembrane region" description="Helical" evidence="6">
    <location>
        <begin position="314"/>
        <end position="331"/>
    </location>
</feature>
<dbReference type="InterPro" id="IPR022791">
    <property type="entry name" value="L-PG_synthase/AglD"/>
</dbReference>
<feature type="transmembrane region" description="Helical" evidence="6">
    <location>
        <begin position="153"/>
        <end position="174"/>
    </location>
</feature>